<reference evidence="1" key="1">
    <citation type="submission" date="2018-05" db="EMBL/GenBank/DDBJ databases">
        <title>Draft genome of Mucuna pruriens seed.</title>
        <authorList>
            <person name="Nnadi N.E."/>
            <person name="Vos R."/>
            <person name="Hasami M.H."/>
            <person name="Devisetty U.K."/>
            <person name="Aguiy J.C."/>
        </authorList>
    </citation>
    <scope>NUCLEOTIDE SEQUENCE [LARGE SCALE GENOMIC DNA]</scope>
    <source>
        <strain evidence="1">JCA_2017</strain>
    </source>
</reference>
<keyword evidence="2" id="KW-1185">Reference proteome</keyword>
<sequence length="191" mass="21288">KGVTLALPTPDHVKHLGRYEVHVLGEILPGLMMMDMNMIDAASSGALMDKTPAVARHLISNMTNNTQQFETRGGAITSRVVNKVSTVNNLRLENQLTKLASLLRDSDQSGAYQFRIRATINNQFQNIKHHHSANNSNNKCHHEIDQNFMQTTELCRNVDSLSARYRVAFDEMLTSSQQGPVRPYLGGDDLG</sequence>
<evidence type="ECO:0000313" key="2">
    <source>
        <dbReference type="Proteomes" id="UP000257109"/>
    </source>
</evidence>
<evidence type="ECO:0000313" key="1">
    <source>
        <dbReference type="EMBL" id="RDX75200.1"/>
    </source>
</evidence>
<organism evidence="1 2">
    <name type="scientific">Mucuna pruriens</name>
    <name type="common">Velvet bean</name>
    <name type="synonym">Dolichos pruriens</name>
    <dbReference type="NCBI Taxonomy" id="157652"/>
    <lineage>
        <taxon>Eukaryota</taxon>
        <taxon>Viridiplantae</taxon>
        <taxon>Streptophyta</taxon>
        <taxon>Embryophyta</taxon>
        <taxon>Tracheophyta</taxon>
        <taxon>Spermatophyta</taxon>
        <taxon>Magnoliopsida</taxon>
        <taxon>eudicotyledons</taxon>
        <taxon>Gunneridae</taxon>
        <taxon>Pentapetalae</taxon>
        <taxon>rosids</taxon>
        <taxon>fabids</taxon>
        <taxon>Fabales</taxon>
        <taxon>Fabaceae</taxon>
        <taxon>Papilionoideae</taxon>
        <taxon>50 kb inversion clade</taxon>
        <taxon>NPAAA clade</taxon>
        <taxon>indigoferoid/millettioid clade</taxon>
        <taxon>Phaseoleae</taxon>
        <taxon>Mucuna</taxon>
    </lineage>
</organism>
<feature type="non-terminal residue" evidence="1">
    <location>
        <position position="1"/>
    </location>
</feature>
<gene>
    <name evidence="1" type="ORF">CR513_44954</name>
</gene>
<dbReference type="EMBL" id="QJKJ01009905">
    <property type="protein sequence ID" value="RDX75200.1"/>
    <property type="molecule type" value="Genomic_DNA"/>
</dbReference>
<dbReference type="OrthoDB" id="999762at2759"/>
<comment type="caution">
    <text evidence="1">The sequence shown here is derived from an EMBL/GenBank/DDBJ whole genome shotgun (WGS) entry which is preliminary data.</text>
</comment>
<accession>A0A371FA82</accession>
<dbReference type="Proteomes" id="UP000257109">
    <property type="component" value="Unassembled WGS sequence"/>
</dbReference>
<name>A0A371FA82_MUCPR</name>
<dbReference type="AlphaFoldDB" id="A0A371FA82"/>
<proteinExistence type="predicted"/>
<protein>
    <submittedName>
        <fullName evidence="1">Uncharacterized protein</fullName>
    </submittedName>
</protein>